<dbReference type="OrthoDB" id="6154128at2759"/>
<feature type="chain" id="PRO_5015706049" description="MACPF domain-containing protein" evidence="6">
    <location>
        <begin position="25"/>
        <end position="312"/>
    </location>
</feature>
<dbReference type="InterPro" id="IPR020863">
    <property type="entry name" value="MACPF_CS"/>
</dbReference>
<proteinExistence type="predicted"/>
<dbReference type="InterPro" id="IPR020864">
    <property type="entry name" value="MACPF"/>
</dbReference>
<organism evidence="8 9">
    <name type="scientific">Pomacea canaliculata</name>
    <name type="common">Golden apple snail</name>
    <dbReference type="NCBI Taxonomy" id="400727"/>
    <lineage>
        <taxon>Eukaryota</taxon>
        <taxon>Metazoa</taxon>
        <taxon>Spiralia</taxon>
        <taxon>Lophotrochozoa</taxon>
        <taxon>Mollusca</taxon>
        <taxon>Gastropoda</taxon>
        <taxon>Caenogastropoda</taxon>
        <taxon>Architaenioglossa</taxon>
        <taxon>Ampullarioidea</taxon>
        <taxon>Ampullariidae</taxon>
        <taxon>Pomacea</taxon>
    </lineage>
</organism>
<evidence type="ECO:0000256" key="3">
    <source>
        <dbReference type="ARBA" id="ARBA00022525"/>
    </source>
</evidence>
<protein>
    <recommendedName>
        <fullName evidence="7">MACPF domain-containing protein</fullName>
    </recommendedName>
</protein>
<evidence type="ECO:0000256" key="4">
    <source>
        <dbReference type="ARBA" id="ARBA00023136"/>
    </source>
</evidence>
<gene>
    <name evidence="8" type="ORF">C0Q70_20265</name>
</gene>
<dbReference type="PROSITE" id="PS51412">
    <property type="entry name" value="MACPF_2"/>
    <property type="match status" value="1"/>
</dbReference>
<keyword evidence="3" id="KW-0964">Secreted</keyword>
<comment type="subcellular location">
    <subcellularLocation>
        <location evidence="1">Membrane</location>
    </subcellularLocation>
    <subcellularLocation>
        <location evidence="2">Secreted</location>
    </subcellularLocation>
</comment>
<evidence type="ECO:0000256" key="6">
    <source>
        <dbReference type="SAM" id="SignalP"/>
    </source>
</evidence>
<dbReference type="Proteomes" id="UP000245119">
    <property type="component" value="Linkage Group LG13"/>
</dbReference>
<dbReference type="GO" id="GO:0016020">
    <property type="term" value="C:membrane"/>
    <property type="evidence" value="ECO:0007669"/>
    <property type="project" value="UniProtKB-SubCell"/>
</dbReference>
<evidence type="ECO:0000256" key="2">
    <source>
        <dbReference type="ARBA" id="ARBA00004613"/>
    </source>
</evidence>
<evidence type="ECO:0000259" key="7">
    <source>
        <dbReference type="PROSITE" id="PS51412"/>
    </source>
</evidence>
<evidence type="ECO:0000256" key="5">
    <source>
        <dbReference type="ARBA" id="ARBA00023157"/>
    </source>
</evidence>
<feature type="signal peptide" evidence="6">
    <location>
        <begin position="1"/>
        <end position="24"/>
    </location>
</feature>
<keyword evidence="4" id="KW-0472">Membrane</keyword>
<keyword evidence="6" id="KW-0732">Signal</keyword>
<dbReference type="PROSITE" id="PS00279">
    <property type="entry name" value="MACPF_1"/>
    <property type="match status" value="1"/>
</dbReference>
<sequence length="312" mass="34828">MTGVQRALLVLMMGLTVLLHPARGQVRLCDNLIPGVSIQSRGVDVTMLDLTPLDFTGADGYRSPIILFTCNERKTFAHNGVQYDFPDQVWHVNRVPGGWLSSEVKIFKDYKEVKRTMSSDVSGGITLEKFAFSASSSYSRMQHTITNTSKFIEQVSSFDSATRTDLVPFWVLELGAIVQGFVDNRLPANYSQNPAAYKLFIQYFGTHYFQSAKFGGLIKLVLETSSEYFQNNNDNRVQQQAEASFMNLLKAKGGYSGSVATVDQRFEELTTKSTRYYGGNTNLLSSSGIVQWQATVAGSHGCFQENWRHQAS</sequence>
<dbReference type="EMBL" id="PZQS01000013">
    <property type="protein sequence ID" value="PVD19774.1"/>
    <property type="molecule type" value="Genomic_DNA"/>
</dbReference>
<name>A0A2T7NF26_POMCA</name>
<dbReference type="GO" id="GO:0005576">
    <property type="term" value="C:extracellular region"/>
    <property type="evidence" value="ECO:0007669"/>
    <property type="project" value="UniProtKB-SubCell"/>
</dbReference>
<reference evidence="8 9" key="1">
    <citation type="submission" date="2018-04" db="EMBL/GenBank/DDBJ databases">
        <title>The genome of golden apple snail Pomacea canaliculata provides insight into stress tolerance and invasive adaptation.</title>
        <authorList>
            <person name="Liu C."/>
            <person name="Liu B."/>
            <person name="Ren Y."/>
            <person name="Zhang Y."/>
            <person name="Wang H."/>
            <person name="Li S."/>
            <person name="Jiang F."/>
            <person name="Yin L."/>
            <person name="Zhang G."/>
            <person name="Qian W."/>
            <person name="Fan W."/>
        </authorList>
    </citation>
    <scope>NUCLEOTIDE SEQUENCE [LARGE SCALE GENOMIC DNA]</scope>
    <source>
        <strain evidence="8">SZHN2017</strain>
        <tissue evidence="8">Muscle</tissue>
    </source>
</reference>
<keyword evidence="5" id="KW-1015">Disulfide bond</keyword>
<accession>A0A2T7NF26</accession>
<dbReference type="Pfam" id="PF01823">
    <property type="entry name" value="MACPF"/>
    <property type="match status" value="1"/>
</dbReference>
<comment type="caution">
    <text evidence="8">The sequence shown here is derived from an EMBL/GenBank/DDBJ whole genome shotgun (WGS) entry which is preliminary data.</text>
</comment>
<evidence type="ECO:0000256" key="1">
    <source>
        <dbReference type="ARBA" id="ARBA00004370"/>
    </source>
</evidence>
<feature type="domain" description="MACPF" evidence="7">
    <location>
        <begin position="22"/>
        <end position="312"/>
    </location>
</feature>
<keyword evidence="9" id="KW-1185">Reference proteome</keyword>
<evidence type="ECO:0000313" key="9">
    <source>
        <dbReference type="Proteomes" id="UP000245119"/>
    </source>
</evidence>
<dbReference type="AlphaFoldDB" id="A0A2T7NF26"/>
<evidence type="ECO:0000313" key="8">
    <source>
        <dbReference type="EMBL" id="PVD19774.1"/>
    </source>
</evidence>